<feature type="signal peptide" evidence="2">
    <location>
        <begin position="1"/>
        <end position="24"/>
    </location>
</feature>
<gene>
    <name evidence="3" type="ORF">IPJ38_21710</name>
</gene>
<proteinExistence type="predicted"/>
<dbReference type="InterPro" id="IPR019613">
    <property type="entry name" value="DUF4198"/>
</dbReference>
<organism evidence="3 4">
    <name type="scientific">Candidatus Dechloromonas phosphorivorans</name>
    <dbReference type="NCBI Taxonomy" id="2899244"/>
    <lineage>
        <taxon>Bacteria</taxon>
        <taxon>Pseudomonadati</taxon>
        <taxon>Pseudomonadota</taxon>
        <taxon>Betaproteobacteria</taxon>
        <taxon>Rhodocyclales</taxon>
        <taxon>Azonexaceae</taxon>
        <taxon>Dechloromonas</taxon>
    </lineage>
</organism>
<evidence type="ECO:0000313" key="3">
    <source>
        <dbReference type="EMBL" id="MBK7417314.1"/>
    </source>
</evidence>
<accession>A0A935K632</accession>
<dbReference type="AlphaFoldDB" id="A0A935K632"/>
<protein>
    <submittedName>
        <fullName evidence="3">DUF4198 domain-containing protein</fullName>
    </submittedName>
</protein>
<feature type="chain" id="PRO_5037368004" evidence="2">
    <location>
        <begin position="25"/>
        <end position="287"/>
    </location>
</feature>
<keyword evidence="1" id="KW-1133">Transmembrane helix</keyword>
<comment type="caution">
    <text evidence="3">The sequence shown here is derived from an EMBL/GenBank/DDBJ whole genome shotgun (WGS) entry which is preliminary data.</text>
</comment>
<keyword evidence="1" id="KW-0812">Transmembrane</keyword>
<reference evidence="3 4" key="1">
    <citation type="submission" date="2020-10" db="EMBL/GenBank/DDBJ databases">
        <title>Connecting structure to function with the recovery of over 1000 high-quality activated sludge metagenome-assembled genomes encoding full-length rRNA genes using long-read sequencing.</title>
        <authorList>
            <person name="Singleton C.M."/>
            <person name="Petriglieri F."/>
            <person name="Kristensen J.M."/>
            <person name="Kirkegaard R.H."/>
            <person name="Michaelsen T.Y."/>
            <person name="Andersen M.H."/>
            <person name="Karst S.M."/>
            <person name="Dueholm M.S."/>
            <person name="Nielsen P.H."/>
            <person name="Albertsen M."/>
        </authorList>
    </citation>
    <scope>NUCLEOTIDE SEQUENCE [LARGE SCALE GENOMIC DNA]</scope>
    <source>
        <strain evidence="3">EsbW_18-Q3-R4-48_BATAC.463</strain>
    </source>
</reference>
<evidence type="ECO:0000313" key="4">
    <source>
        <dbReference type="Proteomes" id="UP000739411"/>
    </source>
</evidence>
<name>A0A935K632_9RHOO</name>
<dbReference type="EMBL" id="JADJMS010000051">
    <property type="protein sequence ID" value="MBK7417314.1"/>
    <property type="molecule type" value="Genomic_DNA"/>
</dbReference>
<feature type="transmembrane region" description="Helical" evidence="1">
    <location>
        <begin position="261"/>
        <end position="279"/>
    </location>
</feature>
<dbReference type="Proteomes" id="UP000739411">
    <property type="component" value="Unassembled WGS sequence"/>
</dbReference>
<sequence>MSQKLLPLSGFLLGFTLFTAPSWADESHVAANPASLSPRPAPEKFWTELPAIAPGGPRAERGTVSLSARNINTTELLVFNPNEPEKPAHLILDGGRWLAAPSSPDKGGHHWLSTRESNGNKVITASTAWSFPAKGDAPTKLLKQNKGGLEIVPDHLPEHGGMREGEDWTFHVRFDGKPLPGALVRFETESGTKSRVVTDGNGVAKIAFPRDIDPAAIDPKNGATRTRQGFVLATEYQQGEIKHQTAFNYFYFPDLMRERNLSAGFGFLAFGMLLALPLLRRKESTHD</sequence>
<evidence type="ECO:0000256" key="2">
    <source>
        <dbReference type="SAM" id="SignalP"/>
    </source>
</evidence>
<dbReference type="Pfam" id="PF10670">
    <property type="entry name" value="DUF4198"/>
    <property type="match status" value="1"/>
</dbReference>
<keyword evidence="2" id="KW-0732">Signal</keyword>
<keyword evidence="1" id="KW-0472">Membrane</keyword>
<evidence type="ECO:0000256" key="1">
    <source>
        <dbReference type="SAM" id="Phobius"/>
    </source>
</evidence>